<evidence type="ECO:0000256" key="2">
    <source>
        <dbReference type="SAM" id="MobiDB-lite"/>
    </source>
</evidence>
<proteinExistence type="predicted"/>
<dbReference type="GO" id="GO:0010824">
    <property type="term" value="P:regulation of centrosome duplication"/>
    <property type="evidence" value="ECO:0007669"/>
    <property type="project" value="TreeGrafter"/>
</dbReference>
<dbReference type="InParanoid" id="A0A1S3GYF7"/>
<dbReference type="PANTHER" id="PTHR31540:SF1">
    <property type="entry name" value="CENTROSOMAL PROTEIN OF 131 KDA"/>
    <property type="match status" value="1"/>
</dbReference>
<feature type="compositionally biased region" description="Low complexity" evidence="2">
    <location>
        <begin position="210"/>
        <end position="219"/>
    </location>
</feature>
<feature type="compositionally biased region" description="Basic and acidic residues" evidence="2">
    <location>
        <begin position="302"/>
        <end position="321"/>
    </location>
</feature>
<dbReference type="GO" id="GO:0035735">
    <property type="term" value="P:intraciliary transport involved in cilium assembly"/>
    <property type="evidence" value="ECO:0007669"/>
    <property type="project" value="InterPro"/>
</dbReference>
<dbReference type="GeneID" id="106003087"/>
<feature type="region of interest" description="Disordered" evidence="2">
    <location>
        <begin position="288"/>
        <end position="459"/>
    </location>
</feature>
<feature type="coiled-coil region" evidence="1">
    <location>
        <begin position="573"/>
        <end position="690"/>
    </location>
</feature>
<dbReference type="FunCoup" id="A0A1S3GYF7">
    <property type="interactions" value="967"/>
</dbReference>
<gene>
    <name evidence="4" type="primary">Cep131</name>
</gene>
<dbReference type="PANTHER" id="PTHR31540">
    <property type="entry name" value="CENTROSOMAL PROTEIN OF 131 KDA"/>
    <property type="match status" value="1"/>
</dbReference>
<feature type="region of interest" description="Disordered" evidence="2">
    <location>
        <begin position="539"/>
        <end position="566"/>
    </location>
</feature>
<feature type="compositionally biased region" description="Polar residues" evidence="2">
    <location>
        <begin position="159"/>
        <end position="171"/>
    </location>
</feature>
<dbReference type="OrthoDB" id="197735at2759"/>
<organism evidence="3 4">
    <name type="scientific">Dipodomys ordii</name>
    <name type="common">Ord's kangaroo rat</name>
    <dbReference type="NCBI Taxonomy" id="10020"/>
    <lineage>
        <taxon>Eukaryota</taxon>
        <taxon>Metazoa</taxon>
        <taxon>Chordata</taxon>
        <taxon>Craniata</taxon>
        <taxon>Vertebrata</taxon>
        <taxon>Euteleostomi</taxon>
        <taxon>Mammalia</taxon>
        <taxon>Eutheria</taxon>
        <taxon>Euarchontoglires</taxon>
        <taxon>Glires</taxon>
        <taxon>Rodentia</taxon>
        <taxon>Castorimorpha</taxon>
        <taxon>Heteromyidae</taxon>
        <taxon>Dipodomyinae</taxon>
        <taxon>Dipodomys</taxon>
    </lineage>
</organism>
<feature type="compositionally biased region" description="Basic and acidic residues" evidence="2">
    <location>
        <begin position="338"/>
        <end position="354"/>
    </location>
</feature>
<dbReference type="AlphaFoldDB" id="A0A1S3GYF7"/>
<dbReference type="GO" id="GO:0034451">
    <property type="term" value="C:centriolar satellite"/>
    <property type="evidence" value="ECO:0007669"/>
    <property type="project" value="TreeGrafter"/>
</dbReference>
<feature type="coiled-coil region" evidence="1">
    <location>
        <begin position="735"/>
        <end position="868"/>
    </location>
</feature>
<dbReference type="RefSeq" id="XP_012893299.1">
    <property type="nucleotide sequence ID" value="XM_013037845.1"/>
</dbReference>
<keyword evidence="3" id="KW-1185">Reference proteome</keyword>
<dbReference type="InterPro" id="IPR030465">
    <property type="entry name" value="CEP131"/>
</dbReference>
<feature type="compositionally biased region" description="Polar residues" evidence="2">
    <location>
        <begin position="1"/>
        <end position="16"/>
    </location>
</feature>
<feature type="coiled-coil region" evidence="1">
    <location>
        <begin position="904"/>
        <end position="1071"/>
    </location>
</feature>
<protein>
    <submittedName>
        <fullName evidence="4">Centrosomal protein of 131 kDa</fullName>
    </submittedName>
</protein>
<evidence type="ECO:0000313" key="3">
    <source>
        <dbReference type="Proteomes" id="UP000081671"/>
    </source>
</evidence>
<evidence type="ECO:0000256" key="1">
    <source>
        <dbReference type="SAM" id="Coils"/>
    </source>
</evidence>
<feature type="compositionally biased region" description="Polar residues" evidence="2">
    <location>
        <begin position="69"/>
        <end position="90"/>
    </location>
</feature>
<dbReference type="CTD" id="22994"/>
<feature type="compositionally biased region" description="Pro residues" evidence="2">
    <location>
        <begin position="390"/>
        <end position="403"/>
    </location>
</feature>
<dbReference type="GO" id="GO:0005929">
    <property type="term" value="C:cilium"/>
    <property type="evidence" value="ECO:0007669"/>
    <property type="project" value="GOC"/>
</dbReference>
<reference evidence="4" key="1">
    <citation type="submission" date="2025-08" db="UniProtKB">
        <authorList>
            <consortium name="RefSeq"/>
        </authorList>
    </citation>
    <scope>IDENTIFICATION</scope>
    <source>
        <tissue evidence="4">Kidney</tissue>
    </source>
</reference>
<feature type="region of interest" description="Disordered" evidence="2">
    <location>
        <begin position="210"/>
        <end position="235"/>
    </location>
</feature>
<feature type="compositionally biased region" description="Basic and acidic residues" evidence="2">
    <location>
        <begin position="548"/>
        <end position="565"/>
    </location>
</feature>
<name>A0A1S3GYF7_DIPOR</name>
<feature type="region of interest" description="Disordered" evidence="2">
    <location>
        <begin position="121"/>
        <end position="171"/>
    </location>
</feature>
<dbReference type="Proteomes" id="UP000081671">
    <property type="component" value="Unplaced"/>
</dbReference>
<feature type="region of interest" description="Disordered" evidence="2">
    <location>
        <begin position="1"/>
        <end position="95"/>
    </location>
</feature>
<dbReference type="STRING" id="10020.ENSDORP00000000383"/>
<keyword evidence="1" id="KW-0175">Coiled coil</keyword>
<accession>A0A1S3GYF7</accession>
<dbReference type="KEGG" id="dord:106003087"/>
<evidence type="ECO:0000313" key="4">
    <source>
        <dbReference type="RefSeq" id="XP_012893299.1"/>
    </source>
</evidence>
<sequence>MKGSRTVSRTPDSNSACVELSLTGLPPPMSQRPGSASTAKPIVRSISVATGSEPRRRALEASGPGASRAINNLRRSNSTTQVNQPWTGSPRSAEPTDFLALFEGSTSERRVGSKACGEQGATWNVLDDQPRSLTLPASGPGSRSPAGPRRKESILAPNFTANNRSNKGTVGNCVTTMVHNRYAPSERPPPLKSSNQTAPSLNNIIKAAASEAGEGSSFSEPRKNNSGGVQEARSATGLLRRKEVTEEEAERFILQVNQAAVTIQRWYRHQVQRRQAGATSLEHLLASKREEQRQQPSNRSFLDLHRQKEVARKKAREEKARQARRAAIQELQQKRAQKSGEAECGGPKDHREARALGQPWPTQEPPPMPGSACQVLKANNAGTSVCPAAPRDPSPPASPPDSSPEPRLSPEDKPQAWASPVSHPAQDTLAPEDVHSPDMLPEGAGPVGPSRSRAKPRATLDELLDTLRLLEEEPEPLPRPKPYHKDKYSWIDEEEDASSLTADNLEKFGKLSAPPAPLEDGVLLSEAKLQSIMSFLEEMEASTQDRPAPQREGRTQEAGRGRSELASEGSVSIMRLKLEVEEKKQALLLLQRALAQQRDLTLRRVKETEKELSRQLRQQKEHYEATIQRHLSFIDQLIEDKKVLSEKCEAVVAELRQGDQRCRERVAQMQEQHELEIKKLKELMSATEKVRREKWINEKTKKIKEITVRGLEPEIQKLIAKHKQEVRKLRDLHEAELLRREEQAAQRHLRQAEELREHLEQEKEALGQQERARAQQRFEQHLEQEQRALEQQRRRLYSEVAEERERLGQQAARQRTEMEELRQQLEERSAALTRALRAEFEKGQQEQEQQHQMELKALKDQLEVERQAWVASCAKKEEAWQLNRERELKEELRKGRDQEIELVIHRLEADMTLAKEESERAAESRVKRVRDKYETELSELEKSERKLQERCSELKGRLVEAEGEKERLQALVRKKEKELEEAQAVNAQLSGERNNLTQVVRQEFADRLAASEEEKQQVRAELAELRARQQLELDEVHRRVKAALAKKEEAVNSLRRQHEAAVKRADHLEELLERHRRPLNAR</sequence>